<dbReference type="AlphaFoldDB" id="A0A813F136"/>
<feature type="non-terminal residue" evidence="2">
    <location>
        <position position="1"/>
    </location>
</feature>
<proteinExistence type="predicted"/>
<dbReference type="Proteomes" id="UP000654075">
    <property type="component" value="Unassembled WGS sequence"/>
</dbReference>
<organism evidence="2 3">
    <name type="scientific">Polarella glacialis</name>
    <name type="common">Dinoflagellate</name>
    <dbReference type="NCBI Taxonomy" id="89957"/>
    <lineage>
        <taxon>Eukaryota</taxon>
        <taxon>Sar</taxon>
        <taxon>Alveolata</taxon>
        <taxon>Dinophyceae</taxon>
        <taxon>Suessiales</taxon>
        <taxon>Suessiaceae</taxon>
        <taxon>Polarella</taxon>
    </lineage>
</organism>
<feature type="compositionally biased region" description="Basic and acidic residues" evidence="1">
    <location>
        <begin position="83"/>
        <end position="100"/>
    </location>
</feature>
<accession>A0A813F136</accession>
<evidence type="ECO:0000256" key="1">
    <source>
        <dbReference type="SAM" id="MobiDB-lite"/>
    </source>
</evidence>
<evidence type="ECO:0000313" key="2">
    <source>
        <dbReference type="EMBL" id="CAE8607937.1"/>
    </source>
</evidence>
<feature type="region of interest" description="Disordered" evidence="1">
    <location>
        <begin position="83"/>
        <end position="149"/>
    </location>
</feature>
<keyword evidence="3" id="KW-1185">Reference proteome</keyword>
<sequence>NSAGESCLMTSEHLDELASYDDKMLQIMGDEQTRIDETTAIRVLSESVARTATVLRCAADKAITTATAALELSCSLATLARERTSERAQAAEKQQSEDSPRISQMNSDGAFRGKTGAGGSSADGCSDDEGSDTQSGRGAERGGEEAKSKQALLHVRNLRYFGSLNQEVLELQDKLRDSMRPD</sequence>
<dbReference type="EMBL" id="CAJNNV010022215">
    <property type="protein sequence ID" value="CAE8607937.1"/>
    <property type="molecule type" value="Genomic_DNA"/>
</dbReference>
<reference evidence="2" key="1">
    <citation type="submission" date="2021-02" db="EMBL/GenBank/DDBJ databases">
        <authorList>
            <person name="Dougan E. K."/>
            <person name="Rhodes N."/>
            <person name="Thang M."/>
            <person name="Chan C."/>
        </authorList>
    </citation>
    <scope>NUCLEOTIDE SEQUENCE</scope>
</reference>
<protein>
    <submittedName>
        <fullName evidence="2">Uncharacterized protein</fullName>
    </submittedName>
</protein>
<feature type="non-terminal residue" evidence="2">
    <location>
        <position position="182"/>
    </location>
</feature>
<evidence type="ECO:0000313" key="3">
    <source>
        <dbReference type="Proteomes" id="UP000654075"/>
    </source>
</evidence>
<name>A0A813F136_POLGL</name>
<comment type="caution">
    <text evidence="2">The sequence shown here is derived from an EMBL/GenBank/DDBJ whole genome shotgun (WGS) entry which is preliminary data.</text>
</comment>
<feature type="compositionally biased region" description="Basic and acidic residues" evidence="1">
    <location>
        <begin position="138"/>
        <end position="148"/>
    </location>
</feature>
<gene>
    <name evidence="2" type="ORF">PGLA1383_LOCUS25839</name>
</gene>